<gene>
    <name evidence="1" type="ORF">EZS28_030241</name>
</gene>
<dbReference type="EMBL" id="SNRW01012130">
    <property type="protein sequence ID" value="KAA6374235.1"/>
    <property type="molecule type" value="Genomic_DNA"/>
</dbReference>
<organism evidence="1 2">
    <name type="scientific">Streblomastix strix</name>
    <dbReference type="NCBI Taxonomy" id="222440"/>
    <lineage>
        <taxon>Eukaryota</taxon>
        <taxon>Metamonada</taxon>
        <taxon>Preaxostyla</taxon>
        <taxon>Oxymonadida</taxon>
        <taxon>Streblomastigidae</taxon>
        <taxon>Streblomastix</taxon>
    </lineage>
</organism>
<evidence type="ECO:0000313" key="1">
    <source>
        <dbReference type="EMBL" id="KAA6374235.1"/>
    </source>
</evidence>
<name>A0A5J4UWU8_9EUKA</name>
<accession>A0A5J4UWU8</accession>
<sequence length="534" mass="58590">MAQNEAHVMDVIQIHDETLFGNIRYNKVGLVEQVQNINQQVIILQNAPESYSQEQLDALLLLKANVADIVDSYSRTEDDALLELKAVKSDTYSKTEDDALLLLKANVADIVDIYSKTETDILLDAKADKTELIDSYSKTEDDALLLLKADKTELIDSYSKTEDDELLLLKADKTELIDSYSKTEDDALLLLKADKTDTYSMTEDDALLLLKANVADIVDSYSKTETDILLDAKADKTELIDSYSKTEDDALLLLKADKTELIDSYSKTEDDALLLLKADVADLTNYVDLNSVQTIYAYKQFQSLISVFSISKQGKNDASILLAGGGDMLVSSLVTQPQLQEVRDIATGKSKAYVFSTQGELNDWMAVQDNVAKLVIGDNLYIVDKEVTDYWWDGTDLKVLETELPDMSNVITTLGTATGGGNAITDISIDGNVLTPAKNKNFVDTDYDQSISGQKTFNTTIHSVGIMVQSYDNSNVVCAGGGVRSIADIQSASYSKSEDDALLLLKADKTQLIDSYTKGETNNLLNSKADTGVS</sequence>
<dbReference type="AlphaFoldDB" id="A0A5J4UWU8"/>
<reference evidence="1 2" key="1">
    <citation type="submission" date="2019-03" db="EMBL/GenBank/DDBJ databases">
        <title>Single cell metagenomics reveals metabolic interactions within the superorganism composed of flagellate Streblomastix strix and complex community of Bacteroidetes bacteria on its surface.</title>
        <authorList>
            <person name="Treitli S.C."/>
            <person name="Kolisko M."/>
            <person name="Husnik F."/>
            <person name="Keeling P."/>
            <person name="Hampl V."/>
        </authorList>
    </citation>
    <scope>NUCLEOTIDE SEQUENCE [LARGE SCALE GENOMIC DNA]</scope>
    <source>
        <strain evidence="1">ST1C</strain>
    </source>
</reference>
<dbReference type="Proteomes" id="UP000324800">
    <property type="component" value="Unassembled WGS sequence"/>
</dbReference>
<evidence type="ECO:0000313" key="2">
    <source>
        <dbReference type="Proteomes" id="UP000324800"/>
    </source>
</evidence>
<protein>
    <submittedName>
        <fullName evidence="1">Uncharacterized protein</fullName>
    </submittedName>
</protein>
<comment type="caution">
    <text evidence="1">The sequence shown here is derived from an EMBL/GenBank/DDBJ whole genome shotgun (WGS) entry which is preliminary data.</text>
</comment>
<feature type="non-terminal residue" evidence="1">
    <location>
        <position position="534"/>
    </location>
</feature>
<proteinExistence type="predicted"/>